<evidence type="ECO:0000256" key="8">
    <source>
        <dbReference type="SAM" id="Phobius"/>
    </source>
</evidence>
<dbReference type="CDD" id="cd16429">
    <property type="entry name" value="VirB10"/>
    <property type="match status" value="1"/>
</dbReference>
<evidence type="ECO:0000256" key="7">
    <source>
        <dbReference type="SAM" id="MobiDB-lite"/>
    </source>
</evidence>
<keyword evidence="10" id="KW-1185">Reference proteome</keyword>
<feature type="region of interest" description="Disordered" evidence="7">
    <location>
        <begin position="143"/>
        <end position="178"/>
    </location>
</feature>
<keyword evidence="4 8" id="KW-0812">Transmembrane</keyword>
<evidence type="ECO:0000256" key="6">
    <source>
        <dbReference type="ARBA" id="ARBA00023136"/>
    </source>
</evidence>
<dbReference type="AlphaFoldDB" id="B8JFQ1"/>
<organism evidence="9 10">
    <name type="scientific">Anaeromyxobacter dehalogenans (strain ATCC BAA-258 / DSM 21875 / 2CP-1)</name>
    <dbReference type="NCBI Taxonomy" id="455488"/>
    <lineage>
        <taxon>Bacteria</taxon>
        <taxon>Pseudomonadati</taxon>
        <taxon>Myxococcota</taxon>
        <taxon>Myxococcia</taxon>
        <taxon>Myxococcales</taxon>
        <taxon>Cystobacterineae</taxon>
        <taxon>Anaeromyxobacteraceae</taxon>
        <taxon>Anaeromyxobacter</taxon>
    </lineage>
</organism>
<evidence type="ECO:0000313" key="10">
    <source>
        <dbReference type="Proteomes" id="UP000007089"/>
    </source>
</evidence>
<keyword evidence="3" id="KW-1003">Cell membrane</keyword>
<dbReference type="Gene3D" id="2.40.128.260">
    <property type="entry name" value="Type IV secretion system, VirB10/TraB/TrbI"/>
    <property type="match status" value="2"/>
</dbReference>
<dbReference type="GO" id="GO:0005886">
    <property type="term" value="C:plasma membrane"/>
    <property type="evidence" value="ECO:0007669"/>
    <property type="project" value="UniProtKB-SubCell"/>
</dbReference>
<accession>B8JFQ1</accession>
<comment type="subcellular location">
    <subcellularLocation>
        <location evidence="1">Cell membrane</location>
        <topology evidence="1">Single-pass membrane protein</topology>
    </subcellularLocation>
</comment>
<feature type="transmembrane region" description="Helical" evidence="8">
    <location>
        <begin position="47"/>
        <end position="69"/>
    </location>
</feature>
<dbReference type="HOGENOM" id="CLU_041899_1_0_7"/>
<proteinExistence type="inferred from homology"/>
<dbReference type="InterPro" id="IPR047695">
    <property type="entry name" value="T4SS_VirB10/PtlG"/>
</dbReference>
<evidence type="ECO:0000256" key="1">
    <source>
        <dbReference type="ARBA" id="ARBA00004162"/>
    </source>
</evidence>
<dbReference type="KEGG" id="acp:A2cp1_1144"/>
<reference evidence="9" key="1">
    <citation type="submission" date="2009-01" db="EMBL/GenBank/DDBJ databases">
        <title>Complete sequence of Anaeromyxobacter dehalogenans 2CP-1.</title>
        <authorList>
            <consortium name="US DOE Joint Genome Institute"/>
            <person name="Lucas S."/>
            <person name="Copeland A."/>
            <person name="Lapidus A."/>
            <person name="Glavina del Rio T."/>
            <person name="Dalin E."/>
            <person name="Tice H."/>
            <person name="Bruce D."/>
            <person name="Goodwin L."/>
            <person name="Pitluck S."/>
            <person name="Saunders E."/>
            <person name="Brettin T."/>
            <person name="Detter J.C."/>
            <person name="Han C."/>
            <person name="Larimer F."/>
            <person name="Land M."/>
            <person name="Hauser L."/>
            <person name="Kyrpides N."/>
            <person name="Ovchinnikova G."/>
            <person name="Beliaev A.S."/>
            <person name="Richardson P."/>
        </authorList>
    </citation>
    <scope>NUCLEOTIDE SEQUENCE</scope>
    <source>
        <strain evidence="9">2CP-1</strain>
    </source>
</reference>
<dbReference type="EMBL" id="CP001359">
    <property type="protein sequence ID" value="ACL64489.1"/>
    <property type="molecule type" value="Genomic_DNA"/>
</dbReference>
<evidence type="ECO:0000256" key="4">
    <source>
        <dbReference type="ARBA" id="ARBA00022692"/>
    </source>
</evidence>
<dbReference type="RefSeq" id="WP_012632481.1">
    <property type="nucleotide sequence ID" value="NC_011891.1"/>
</dbReference>
<evidence type="ECO:0000256" key="2">
    <source>
        <dbReference type="ARBA" id="ARBA00010265"/>
    </source>
</evidence>
<evidence type="ECO:0000256" key="5">
    <source>
        <dbReference type="ARBA" id="ARBA00022989"/>
    </source>
</evidence>
<sequence length="396" mass="41641">MAETIVDAAVELEKRERERARAEEAAPDVEGARGKALLAGARRQWPVGARTFFVVTGLVAVGLISVLLLKARSARREAEAREHESPAKTERVERHVPPLELAAQAPVPLQAPPAAVAVGAGGDAPGAIASPEAELVQRRLSRGFGAGEGDGGPREQASSAAPHQSLAPDGAPAVPRRPGGLEEKLEAVELRAAAADVLPDRDHILTQGAMLDCVLETRIVSTVAGMTSCHLTRDVYSTSGRVVLLDRGSRVVGRYQGGMQQGDTRVFVLWMRVETPAGVVVELQSPGAGPLGEAGLGGHVDTRFWDRFGAAVLLSVIEDGVDAAAARAAGTAQGTSINVGNTANAGKEVIARSMEPTINIPPLLVKNQGERVGIFVARDLDFRSVYGLERFTRTGR</sequence>
<dbReference type="Pfam" id="PF03743">
    <property type="entry name" value="TrbI"/>
    <property type="match status" value="1"/>
</dbReference>
<dbReference type="NCBIfam" id="NF038091">
    <property type="entry name" value="T4SS_VirB10"/>
    <property type="match status" value="1"/>
</dbReference>
<protein>
    <submittedName>
        <fullName evidence="9">Conjugation TrbI family protein</fullName>
    </submittedName>
</protein>
<keyword evidence="5 8" id="KW-1133">Transmembrane helix</keyword>
<evidence type="ECO:0000256" key="3">
    <source>
        <dbReference type="ARBA" id="ARBA00022475"/>
    </source>
</evidence>
<dbReference type="Proteomes" id="UP000007089">
    <property type="component" value="Chromosome"/>
</dbReference>
<comment type="similarity">
    <text evidence="2">Belongs to the TrbI/VirB10 family.</text>
</comment>
<name>B8JFQ1_ANAD2</name>
<dbReference type="InterPro" id="IPR005498">
    <property type="entry name" value="T4SS_VirB10/TraB/TrbI"/>
</dbReference>
<keyword evidence="6 8" id="KW-0472">Membrane</keyword>
<evidence type="ECO:0000313" key="9">
    <source>
        <dbReference type="EMBL" id="ACL64489.1"/>
    </source>
</evidence>
<gene>
    <name evidence="9" type="ordered locus">A2cp1_1144</name>
</gene>
<dbReference type="InterPro" id="IPR042217">
    <property type="entry name" value="T4SS_VirB10/TrbI"/>
</dbReference>